<organism evidence="2 3">
    <name type="scientific">Rhodocollybia butyracea</name>
    <dbReference type="NCBI Taxonomy" id="206335"/>
    <lineage>
        <taxon>Eukaryota</taxon>
        <taxon>Fungi</taxon>
        <taxon>Dikarya</taxon>
        <taxon>Basidiomycota</taxon>
        <taxon>Agaricomycotina</taxon>
        <taxon>Agaricomycetes</taxon>
        <taxon>Agaricomycetidae</taxon>
        <taxon>Agaricales</taxon>
        <taxon>Marasmiineae</taxon>
        <taxon>Omphalotaceae</taxon>
        <taxon>Rhodocollybia</taxon>
    </lineage>
</organism>
<dbReference type="CDD" id="cd00067">
    <property type="entry name" value="GAL4"/>
    <property type="match status" value="1"/>
</dbReference>
<dbReference type="PROSITE" id="PS00463">
    <property type="entry name" value="ZN2_CY6_FUNGAL_1"/>
    <property type="match status" value="1"/>
</dbReference>
<gene>
    <name evidence="2" type="ORF">BDP27DRAFT_1419842</name>
</gene>
<dbReference type="SUPFAM" id="SSF57701">
    <property type="entry name" value="Zn2/Cys6 DNA-binding domain"/>
    <property type="match status" value="1"/>
</dbReference>
<comment type="caution">
    <text evidence="2">The sequence shown here is derived from an EMBL/GenBank/DDBJ whole genome shotgun (WGS) entry which is preliminary data.</text>
</comment>
<keyword evidence="3" id="KW-1185">Reference proteome</keyword>
<dbReference type="GO" id="GO:0000981">
    <property type="term" value="F:DNA-binding transcription factor activity, RNA polymerase II-specific"/>
    <property type="evidence" value="ECO:0007669"/>
    <property type="project" value="InterPro"/>
</dbReference>
<dbReference type="AlphaFoldDB" id="A0A9P5PWL4"/>
<dbReference type="OrthoDB" id="2861608at2759"/>
<feature type="domain" description="Zn(2)-C6 fungal-type" evidence="1">
    <location>
        <begin position="11"/>
        <end position="41"/>
    </location>
</feature>
<sequence length="595" mass="66825">MSGERRKKIPACDYCKAHRVLCYPQADGTACPRCKVKNIQCTTTPVTRRKRRTKEELLKVASALSGNVPPQPEPSTASVASPVNTGAHTLVVHPRNSAFSEPEPVPPSLELPVEIVQDLFQTFCRSPLPTHPTIQVSKLGTIFRLYSWNIRAIPSPDRALIHCIIAYASLLSTNPFIIGPADLETDQFHILTVGLPLKTPTVPDLRPFGFRRESIFRQLWAEALWVANLDGVATRTSKDNAAACWVLSILSHMVLGQGTSAFRSAFIYHIRTLVEATPLYEATEILRYHGYMLVEVLDALASGRNIPYTPSDEDLLVPFTPKPLEQLIDGSLASLKLKPYRFSPSLIHQFASHAIRLARTASDNLTGVAARRRPLNEGFLIQHLATLDVFHSYLIAELGRINMAIESMASLQPEPKTVSYLRHCTHGFVTSWAALIFPVFQVIRDRSIDSLNSFSNRSSLIGTADPDSYLADELYNERLQMHYRHVRKLTTRTALELKDALRNVPIFQKLVEYGEFHLVKWAMFLVDEFDSVDITREQRLDALVCFRDALQLCGFSYADRTGIVDRLNEHIASYSLDDTLLASSRHPSFGVDSYW</sequence>
<dbReference type="InterPro" id="IPR001138">
    <property type="entry name" value="Zn2Cys6_DnaBD"/>
</dbReference>
<evidence type="ECO:0000313" key="2">
    <source>
        <dbReference type="EMBL" id="KAF9070599.1"/>
    </source>
</evidence>
<evidence type="ECO:0000259" key="1">
    <source>
        <dbReference type="PROSITE" id="PS00463"/>
    </source>
</evidence>
<reference evidence="2" key="1">
    <citation type="submission" date="2020-11" db="EMBL/GenBank/DDBJ databases">
        <authorList>
            <consortium name="DOE Joint Genome Institute"/>
            <person name="Ahrendt S."/>
            <person name="Riley R."/>
            <person name="Andreopoulos W."/>
            <person name="Labutti K."/>
            <person name="Pangilinan J."/>
            <person name="Ruiz-Duenas F.J."/>
            <person name="Barrasa J.M."/>
            <person name="Sanchez-Garcia M."/>
            <person name="Camarero S."/>
            <person name="Miyauchi S."/>
            <person name="Serrano A."/>
            <person name="Linde D."/>
            <person name="Babiker R."/>
            <person name="Drula E."/>
            <person name="Ayuso-Fernandez I."/>
            <person name="Pacheco R."/>
            <person name="Padilla G."/>
            <person name="Ferreira P."/>
            <person name="Barriuso J."/>
            <person name="Kellner H."/>
            <person name="Castanera R."/>
            <person name="Alfaro M."/>
            <person name="Ramirez L."/>
            <person name="Pisabarro A.G."/>
            <person name="Kuo A."/>
            <person name="Tritt A."/>
            <person name="Lipzen A."/>
            <person name="He G."/>
            <person name="Yan M."/>
            <person name="Ng V."/>
            <person name="Cullen D."/>
            <person name="Martin F."/>
            <person name="Rosso M.-N."/>
            <person name="Henrissat B."/>
            <person name="Hibbett D."/>
            <person name="Martinez A.T."/>
            <person name="Grigoriev I.V."/>
        </authorList>
    </citation>
    <scope>NUCLEOTIDE SEQUENCE</scope>
    <source>
        <strain evidence="2">AH 40177</strain>
    </source>
</reference>
<evidence type="ECO:0000313" key="3">
    <source>
        <dbReference type="Proteomes" id="UP000772434"/>
    </source>
</evidence>
<accession>A0A9P5PWL4</accession>
<dbReference type="EMBL" id="JADNRY010000039">
    <property type="protein sequence ID" value="KAF9070599.1"/>
    <property type="molecule type" value="Genomic_DNA"/>
</dbReference>
<protein>
    <recommendedName>
        <fullName evidence="1">Zn(2)-C6 fungal-type domain-containing protein</fullName>
    </recommendedName>
</protein>
<dbReference type="InterPro" id="IPR036864">
    <property type="entry name" value="Zn2-C6_fun-type_DNA-bd_sf"/>
</dbReference>
<name>A0A9P5PWL4_9AGAR</name>
<dbReference type="GO" id="GO:0008270">
    <property type="term" value="F:zinc ion binding"/>
    <property type="evidence" value="ECO:0007669"/>
    <property type="project" value="InterPro"/>
</dbReference>
<dbReference type="Proteomes" id="UP000772434">
    <property type="component" value="Unassembled WGS sequence"/>
</dbReference>
<proteinExistence type="predicted"/>
<dbReference type="Gene3D" id="4.10.240.10">
    <property type="entry name" value="Zn(2)-C6 fungal-type DNA-binding domain"/>
    <property type="match status" value="1"/>
</dbReference>